<evidence type="ECO:0000313" key="11">
    <source>
        <dbReference type="Proteomes" id="UP000242188"/>
    </source>
</evidence>
<dbReference type="Pfam" id="PF13920">
    <property type="entry name" value="zf-C3HC4_3"/>
    <property type="match status" value="1"/>
</dbReference>
<dbReference type="PROSITE" id="PS50030">
    <property type="entry name" value="UBA"/>
    <property type="match status" value="1"/>
</dbReference>
<dbReference type="CDD" id="cd00022">
    <property type="entry name" value="BIR"/>
    <property type="match status" value="2"/>
</dbReference>
<evidence type="ECO:0000256" key="3">
    <source>
        <dbReference type="ARBA" id="ARBA00022723"/>
    </source>
</evidence>
<evidence type="ECO:0000256" key="4">
    <source>
        <dbReference type="ARBA" id="ARBA00022771"/>
    </source>
</evidence>
<evidence type="ECO:0000259" key="9">
    <source>
        <dbReference type="PROSITE" id="PS50089"/>
    </source>
</evidence>
<dbReference type="EMBL" id="NEDP02000192">
    <property type="protein sequence ID" value="OWF56464.1"/>
    <property type="molecule type" value="Genomic_DNA"/>
</dbReference>
<dbReference type="GO" id="GO:0061630">
    <property type="term" value="F:ubiquitin protein ligase activity"/>
    <property type="evidence" value="ECO:0007669"/>
    <property type="project" value="TreeGrafter"/>
</dbReference>
<keyword evidence="4 6" id="KW-0863">Zinc-finger</keyword>
<sequence length="525" mass="58348">MDNYLSRLATFFSFPFTSPVSTTSLAESGFHYTGNKDEVACHRCLLRYSGWQRQDNPMAIHITMSPNCTFVLKANDEVCNGSHCNFSVGDVSPQEKIECNGGAIGGPLDGAMNKTKGLIKQDKTVSGQQSSTVSYRETDDSLFATRNANFPHKVIDSNLTPSSDTITSSTSQTLTNEHSVAEFDALSQNIPDRLTGGHSAQPLVHTNRPETDSLEPEIHRSGEDIPNTIRTGHAPVNNLETNHDISSQASQALNAVNPRYPQFAVLAVRFTSYKNWPTHLRQKPEELAKAGLFYEGTSDYVRCFYCAGGLREWEPEDDPFIEHARWFPFCEFMRLIKDDQFIMAVQAGTIKAAPQEQSQKLEAPKMKYSFDEPAVLSVMEMGYNEETIAKAIELFSKRQGKTLSAEILLSLVWEIVENDGVVSDEEHGSRANENVPDVLHGEVDDKNRDNGVSFGESRVEDVVQLQEENQALRDRKTCKVCLDEEASIVFLPCGHLVTCPMCASALRKCPICRTFIRGTVKAIVS</sequence>
<feature type="domain" description="UBA" evidence="8">
    <location>
        <begin position="369"/>
        <end position="411"/>
    </location>
</feature>
<dbReference type="GO" id="GO:0051726">
    <property type="term" value="P:regulation of cell cycle"/>
    <property type="evidence" value="ECO:0007669"/>
    <property type="project" value="TreeGrafter"/>
</dbReference>
<comment type="caution">
    <text evidence="10">The sequence shown here is derived from an EMBL/GenBank/DDBJ whole genome shotgun (WGS) entry which is preliminary data.</text>
</comment>
<proteinExistence type="inferred from homology"/>
<dbReference type="InterPro" id="IPR001370">
    <property type="entry name" value="BIR_rpt"/>
</dbReference>
<evidence type="ECO:0000256" key="7">
    <source>
        <dbReference type="SAM" id="MobiDB-lite"/>
    </source>
</evidence>
<dbReference type="GO" id="GO:0005634">
    <property type="term" value="C:nucleus"/>
    <property type="evidence" value="ECO:0007669"/>
    <property type="project" value="TreeGrafter"/>
</dbReference>
<feature type="domain" description="RING-type" evidence="9">
    <location>
        <begin position="478"/>
        <end position="513"/>
    </location>
</feature>
<protein>
    <submittedName>
        <fullName evidence="10">Baculoviral IAP repeat-containing protein 7-A</fullName>
    </submittedName>
</protein>
<dbReference type="PROSITE" id="PS50089">
    <property type="entry name" value="ZF_RING_2"/>
    <property type="match status" value="1"/>
</dbReference>
<evidence type="ECO:0000313" key="10">
    <source>
        <dbReference type="EMBL" id="OWF56464.1"/>
    </source>
</evidence>
<dbReference type="FunFam" id="3.30.40.10:FF:000184">
    <property type="entry name" value="Baculoviral IAP repeat containing 2"/>
    <property type="match status" value="1"/>
</dbReference>
<keyword evidence="11" id="KW-1185">Reference proteome</keyword>
<dbReference type="GO" id="GO:0006915">
    <property type="term" value="P:apoptotic process"/>
    <property type="evidence" value="ECO:0007669"/>
    <property type="project" value="UniProtKB-KW"/>
</dbReference>
<gene>
    <name evidence="10" type="ORF">KP79_PYT12848</name>
</gene>
<dbReference type="SMART" id="SM00184">
    <property type="entry name" value="RING"/>
    <property type="match status" value="1"/>
</dbReference>
<dbReference type="Proteomes" id="UP000242188">
    <property type="component" value="Unassembled WGS sequence"/>
</dbReference>
<evidence type="ECO:0000256" key="1">
    <source>
        <dbReference type="ARBA" id="ARBA00006672"/>
    </source>
</evidence>
<dbReference type="PANTHER" id="PTHR10044:SF139">
    <property type="entry name" value="DEATH-ASSOCIATED INHIBITOR OF APOPTOSIS 2"/>
    <property type="match status" value="1"/>
</dbReference>
<keyword evidence="3" id="KW-0479">Metal-binding</keyword>
<dbReference type="AlphaFoldDB" id="A0A210R6C3"/>
<evidence type="ECO:0000256" key="6">
    <source>
        <dbReference type="PROSITE-ProRule" id="PRU00175"/>
    </source>
</evidence>
<keyword evidence="2" id="KW-0053">Apoptosis</keyword>
<dbReference type="PANTHER" id="PTHR10044">
    <property type="entry name" value="INHIBITOR OF APOPTOSIS"/>
    <property type="match status" value="1"/>
</dbReference>
<dbReference type="PROSITE" id="PS50143">
    <property type="entry name" value="BIR_REPEAT_2"/>
    <property type="match status" value="2"/>
</dbReference>
<dbReference type="Gene3D" id="3.30.40.10">
    <property type="entry name" value="Zinc/RING finger domain, C3HC4 (zinc finger)"/>
    <property type="match status" value="1"/>
</dbReference>
<name>A0A210R6C3_MIZYE</name>
<dbReference type="InterPro" id="IPR013083">
    <property type="entry name" value="Znf_RING/FYVE/PHD"/>
</dbReference>
<keyword evidence="5" id="KW-0862">Zinc</keyword>
<dbReference type="OrthoDB" id="6096865at2759"/>
<dbReference type="InterPro" id="IPR050784">
    <property type="entry name" value="IAP"/>
</dbReference>
<reference evidence="10 11" key="1">
    <citation type="journal article" date="2017" name="Nat. Ecol. Evol.">
        <title>Scallop genome provides insights into evolution of bilaterian karyotype and development.</title>
        <authorList>
            <person name="Wang S."/>
            <person name="Zhang J."/>
            <person name="Jiao W."/>
            <person name="Li J."/>
            <person name="Xun X."/>
            <person name="Sun Y."/>
            <person name="Guo X."/>
            <person name="Huan P."/>
            <person name="Dong B."/>
            <person name="Zhang L."/>
            <person name="Hu X."/>
            <person name="Sun X."/>
            <person name="Wang J."/>
            <person name="Zhao C."/>
            <person name="Wang Y."/>
            <person name="Wang D."/>
            <person name="Huang X."/>
            <person name="Wang R."/>
            <person name="Lv J."/>
            <person name="Li Y."/>
            <person name="Zhang Z."/>
            <person name="Liu B."/>
            <person name="Lu W."/>
            <person name="Hui Y."/>
            <person name="Liang J."/>
            <person name="Zhou Z."/>
            <person name="Hou R."/>
            <person name="Li X."/>
            <person name="Liu Y."/>
            <person name="Li H."/>
            <person name="Ning X."/>
            <person name="Lin Y."/>
            <person name="Zhao L."/>
            <person name="Xing Q."/>
            <person name="Dou J."/>
            <person name="Li Y."/>
            <person name="Mao J."/>
            <person name="Guo H."/>
            <person name="Dou H."/>
            <person name="Li T."/>
            <person name="Mu C."/>
            <person name="Jiang W."/>
            <person name="Fu Q."/>
            <person name="Fu X."/>
            <person name="Miao Y."/>
            <person name="Liu J."/>
            <person name="Yu Q."/>
            <person name="Li R."/>
            <person name="Liao H."/>
            <person name="Li X."/>
            <person name="Kong Y."/>
            <person name="Jiang Z."/>
            <person name="Chourrout D."/>
            <person name="Li R."/>
            <person name="Bao Z."/>
        </authorList>
    </citation>
    <scope>NUCLEOTIDE SEQUENCE [LARGE SCALE GENOMIC DNA]</scope>
    <source>
        <strain evidence="10 11">PY_sf001</strain>
    </source>
</reference>
<dbReference type="SUPFAM" id="SSF57924">
    <property type="entry name" value="Inhibitor of apoptosis (IAP) repeat"/>
    <property type="match status" value="2"/>
</dbReference>
<feature type="compositionally biased region" description="Basic and acidic residues" evidence="7">
    <location>
        <begin position="207"/>
        <end position="216"/>
    </location>
</feature>
<accession>A0A210R6C3</accession>
<dbReference type="GO" id="GO:0005737">
    <property type="term" value="C:cytoplasm"/>
    <property type="evidence" value="ECO:0007669"/>
    <property type="project" value="TreeGrafter"/>
</dbReference>
<dbReference type="PROSITE" id="PS01282">
    <property type="entry name" value="BIR_REPEAT_1"/>
    <property type="match status" value="2"/>
</dbReference>
<dbReference type="InterPro" id="IPR001841">
    <property type="entry name" value="Znf_RING"/>
</dbReference>
<dbReference type="GO" id="GO:0043027">
    <property type="term" value="F:cysteine-type endopeptidase inhibitor activity involved in apoptotic process"/>
    <property type="evidence" value="ECO:0007669"/>
    <property type="project" value="TreeGrafter"/>
</dbReference>
<dbReference type="GO" id="GO:0031398">
    <property type="term" value="P:positive regulation of protein ubiquitination"/>
    <property type="evidence" value="ECO:0007669"/>
    <property type="project" value="TreeGrafter"/>
</dbReference>
<evidence type="ECO:0000259" key="8">
    <source>
        <dbReference type="PROSITE" id="PS50030"/>
    </source>
</evidence>
<dbReference type="FunFam" id="1.10.1170.10:FF:000002">
    <property type="entry name" value="Baculoviral IAP repeat containing 7"/>
    <property type="match status" value="1"/>
</dbReference>
<dbReference type="CDD" id="cd16713">
    <property type="entry name" value="RING-HC_BIRC2_3_7"/>
    <property type="match status" value="1"/>
</dbReference>
<evidence type="ECO:0000256" key="5">
    <source>
        <dbReference type="ARBA" id="ARBA00022833"/>
    </source>
</evidence>
<comment type="similarity">
    <text evidence="1">Belongs to the IAP family.</text>
</comment>
<evidence type="ECO:0000256" key="2">
    <source>
        <dbReference type="ARBA" id="ARBA00022703"/>
    </source>
</evidence>
<dbReference type="STRING" id="6573.A0A210R6C3"/>
<dbReference type="SMART" id="SM00238">
    <property type="entry name" value="BIR"/>
    <property type="match status" value="2"/>
</dbReference>
<feature type="region of interest" description="Disordered" evidence="7">
    <location>
        <begin position="197"/>
        <end position="216"/>
    </location>
</feature>
<dbReference type="Gene3D" id="1.10.1170.10">
    <property type="entry name" value="Inhibitor Of Apoptosis Protein (2mihbC-IAP-1), Chain A"/>
    <property type="match status" value="2"/>
</dbReference>
<dbReference type="Pfam" id="PF00653">
    <property type="entry name" value="BIR"/>
    <property type="match status" value="2"/>
</dbReference>
<dbReference type="GO" id="GO:0008270">
    <property type="term" value="F:zinc ion binding"/>
    <property type="evidence" value="ECO:0007669"/>
    <property type="project" value="UniProtKB-KW"/>
</dbReference>
<dbReference type="InterPro" id="IPR015940">
    <property type="entry name" value="UBA"/>
</dbReference>
<dbReference type="GO" id="GO:0043066">
    <property type="term" value="P:negative regulation of apoptotic process"/>
    <property type="evidence" value="ECO:0007669"/>
    <property type="project" value="TreeGrafter"/>
</dbReference>
<organism evidence="10 11">
    <name type="scientific">Mizuhopecten yessoensis</name>
    <name type="common">Japanese scallop</name>
    <name type="synonym">Patinopecten yessoensis</name>
    <dbReference type="NCBI Taxonomy" id="6573"/>
    <lineage>
        <taxon>Eukaryota</taxon>
        <taxon>Metazoa</taxon>
        <taxon>Spiralia</taxon>
        <taxon>Lophotrochozoa</taxon>
        <taxon>Mollusca</taxon>
        <taxon>Bivalvia</taxon>
        <taxon>Autobranchia</taxon>
        <taxon>Pteriomorphia</taxon>
        <taxon>Pectinida</taxon>
        <taxon>Pectinoidea</taxon>
        <taxon>Pectinidae</taxon>
        <taxon>Mizuhopecten</taxon>
    </lineage>
</organism>